<name>A0A0S4JVG7_BODSA</name>
<feature type="region of interest" description="Disordered" evidence="1">
    <location>
        <begin position="137"/>
        <end position="188"/>
    </location>
</feature>
<feature type="compositionally biased region" description="Low complexity" evidence="1">
    <location>
        <begin position="137"/>
        <end position="163"/>
    </location>
</feature>
<feature type="compositionally biased region" description="Low complexity" evidence="1">
    <location>
        <begin position="174"/>
        <end position="183"/>
    </location>
</feature>
<keyword evidence="3" id="KW-1185">Reference proteome</keyword>
<dbReference type="VEuPathDB" id="TriTrypDB:BSAL_42805"/>
<accession>A0A0S4JVG7</accession>
<dbReference type="OrthoDB" id="270157at2759"/>
<proteinExistence type="predicted"/>
<reference evidence="3" key="1">
    <citation type="submission" date="2015-09" db="EMBL/GenBank/DDBJ databases">
        <authorList>
            <consortium name="Pathogen Informatics"/>
        </authorList>
    </citation>
    <scope>NUCLEOTIDE SEQUENCE [LARGE SCALE GENOMIC DNA]</scope>
    <source>
        <strain evidence="3">Lake Konstanz</strain>
    </source>
</reference>
<evidence type="ECO:0000256" key="1">
    <source>
        <dbReference type="SAM" id="MobiDB-lite"/>
    </source>
</evidence>
<organism evidence="2 3">
    <name type="scientific">Bodo saltans</name>
    <name type="common">Flagellated protozoan</name>
    <dbReference type="NCBI Taxonomy" id="75058"/>
    <lineage>
        <taxon>Eukaryota</taxon>
        <taxon>Discoba</taxon>
        <taxon>Euglenozoa</taxon>
        <taxon>Kinetoplastea</taxon>
        <taxon>Metakinetoplastina</taxon>
        <taxon>Eubodonida</taxon>
        <taxon>Bodonidae</taxon>
        <taxon>Bodo</taxon>
    </lineage>
</organism>
<sequence>MKQWMRSVGGLKASVFCSPCLVSNPRWCHAATTTTAAAALHNALQRVVQRIPQSVDHRVSSVQLLNLVREHAAAEETAALHLATVDDLKAAVASTPHSLSLMSRMMLLVHQGGPSLALQHHHRPQLLVVARPPQQRQVVVHSDSSTSAAAASSSTSGTAAATAVDRSRTVDNFSSSPSSQAPAPVDPRVRSLEAQIRRCLRRGHGGSTADGFMSLKQIAEMCDWTRDDYEFAMHFVLPGAIQSPSSLLKGLELKPKMSVRPKLRRRGCHVFVDADGFSKQDCQTLLSAVAVDPKLSTRSVVRHPSTGSHSLQDVVTTYDLPPYLVLEKQAKLLCNQEAPLLKDVVFACSDANFNIYAESVAPKLVKQLKYSVMYVCSPSKVVCLRHDGDEICL</sequence>
<dbReference type="Proteomes" id="UP000051952">
    <property type="component" value="Unassembled WGS sequence"/>
</dbReference>
<evidence type="ECO:0000313" key="2">
    <source>
        <dbReference type="EMBL" id="CUG93423.1"/>
    </source>
</evidence>
<dbReference type="AlphaFoldDB" id="A0A0S4JVG7"/>
<evidence type="ECO:0000313" key="3">
    <source>
        <dbReference type="Proteomes" id="UP000051952"/>
    </source>
</evidence>
<protein>
    <submittedName>
        <fullName evidence="2">Uncharacterized protein</fullName>
    </submittedName>
</protein>
<gene>
    <name evidence="2" type="ORF">BSAL_42805</name>
</gene>
<dbReference type="EMBL" id="CYKH01002153">
    <property type="protein sequence ID" value="CUG93423.1"/>
    <property type="molecule type" value="Genomic_DNA"/>
</dbReference>